<dbReference type="EMBL" id="CM009294">
    <property type="protein sequence ID" value="PNT34845.1"/>
    <property type="molecule type" value="Genomic_DNA"/>
</dbReference>
<evidence type="ECO:0000313" key="2">
    <source>
        <dbReference type="Proteomes" id="UP000006729"/>
    </source>
</evidence>
<evidence type="ECO:0000313" key="1">
    <source>
        <dbReference type="EMBL" id="PNT34845.1"/>
    </source>
</evidence>
<dbReference type="InParanoid" id="B9NCG2"/>
<keyword evidence="2" id="KW-1185">Reference proteome</keyword>
<organism evidence="1 2">
    <name type="scientific">Populus trichocarpa</name>
    <name type="common">Western balsam poplar</name>
    <name type="synonym">Populus balsamifera subsp. trichocarpa</name>
    <dbReference type="NCBI Taxonomy" id="3694"/>
    <lineage>
        <taxon>Eukaryota</taxon>
        <taxon>Viridiplantae</taxon>
        <taxon>Streptophyta</taxon>
        <taxon>Embryophyta</taxon>
        <taxon>Tracheophyta</taxon>
        <taxon>Spermatophyta</taxon>
        <taxon>Magnoliopsida</taxon>
        <taxon>eudicotyledons</taxon>
        <taxon>Gunneridae</taxon>
        <taxon>Pentapetalae</taxon>
        <taxon>rosids</taxon>
        <taxon>fabids</taxon>
        <taxon>Malpighiales</taxon>
        <taxon>Salicaceae</taxon>
        <taxon>Saliceae</taxon>
        <taxon>Populus</taxon>
    </lineage>
</organism>
<gene>
    <name evidence="1" type="ORF">POPTR_005G042600</name>
</gene>
<sequence>MRFLHVPIMLMVDERLISLRLIPCIVGKLIKWINYTPTYAADALSNYNQVLYSMDFNRVLDCRFMHDLAIYC</sequence>
<name>B9NCG2_POPTR</name>
<proteinExistence type="predicted"/>
<accession>B9NCG2</accession>
<dbReference type="Proteomes" id="UP000006729">
    <property type="component" value="Chromosome 5"/>
</dbReference>
<dbReference type="HOGENOM" id="CLU_2726940_0_0_1"/>
<protein>
    <submittedName>
        <fullName evidence="1">Uncharacterized protein</fullName>
    </submittedName>
</protein>
<dbReference type="AlphaFoldDB" id="B9NCG2"/>
<reference evidence="1 2" key="1">
    <citation type="journal article" date="2006" name="Science">
        <title>The genome of black cottonwood, Populus trichocarpa (Torr. &amp; Gray).</title>
        <authorList>
            <person name="Tuskan G.A."/>
            <person name="Difazio S."/>
            <person name="Jansson S."/>
            <person name="Bohlmann J."/>
            <person name="Grigoriev I."/>
            <person name="Hellsten U."/>
            <person name="Putnam N."/>
            <person name="Ralph S."/>
            <person name="Rombauts S."/>
            <person name="Salamov A."/>
            <person name="Schein J."/>
            <person name="Sterck L."/>
            <person name="Aerts A."/>
            <person name="Bhalerao R.R."/>
            <person name="Bhalerao R.P."/>
            <person name="Blaudez D."/>
            <person name="Boerjan W."/>
            <person name="Brun A."/>
            <person name="Brunner A."/>
            <person name="Busov V."/>
            <person name="Campbell M."/>
            <person name="Carlson J."/>
            <person name="Chalot M."/>
            <person name="Chapman J."/>
            <person name="Chen G.L."/>
            <person name="Cooper D."/>
            <person name="Coutinho P.M."/>
            <person name="Couturier J."/>
            <person name="Covert S."/>
            <person name="Cronk Q."/>
            <person name="Cunningham R."/>
            <person name="Davis J."/>
            <person name="Degroeve S."/>
            <person name="Dejardin A."/>
            <person name="Depamphilis C."/>
            <person name="Detter J."/>
            <person name="Dirks B."/>
            <person name="Dubchak I."/>
            <person name="Duplessis S."/>
            <person name="Ehlting J."/>
            <person name="Ellis B."/>
            <person name="Gendler K."/>
            <person name="Goodstein D."/>
            <person name="Gribskov M."/>
            <person name="Grimwood J."/>
            <person name="Groover A."/>
            <person name="Gunter L."/>
            <person name="Hamberger B."/>
            <person name="Heinze B."/>
            <person name="Helariutta Y."/>
            <person name="Henrissat B."/>
            <person name="Holligan D."/>
            <person name="Holt R."/>
            <person name="Huang W."/>
            <person name="Islam-Faridi N."/>
            <person name="Jones S."/>
            <person name="Jones-Rhoades M."/>
            <person name="Jorgensen R."/>
            <person name="Joshi C."/>
            <person name="Kangasjarvi J."/>
            <person name="Karlsson J."/>
            <person name="Kelleher C."/>
            <person name="Kirkpatrick R."/>
            <person name="Kirst M."/>
            <person name="Kohler A."/>
            <person name="Kalluri U."/>
            <person name="Larimer F."/>
            <person name="Leebens-Mack J."/>
            <person name="Leple J.C."/>
            <person name="Locascio P."/>
            <person name="Lou Y."/>
            <person name="Lucas S."/>
            <person name="Martin F."/>
            <person name="Montanini B."/>
            <person name="Napoli C."/>
            <person name="Nelson D.R."/>
            <person name="Nelson C."/>
            <person name="Nieminen K."/>
            <person name="Nilsson O."/>
            <person name="Pereda V."/>
            <person name="Peter G."/>
            <person name="Philippe R."/>
            <person name="Pilate G."/>
            <person name="Poliakov A."/>
            <person name="Razumovskaya J."/>
            <person name="Richardson P."/>
            <person name="Rinaldi C."/>
            <person name="Ritland K."/>
            <person name="Rouze P."/>
            <person name="Ryaboy D."/>
            <person name="Schmutz J."/>
            <person name="Schrader J."/>
            <person name="Segerman B."/>
            <person name="Shin H."/>
            <person name="Siddiqui A."/>
            <person name="Sterky F."/>
            <person name="Terry A."/>
            <person name="Tsai C.J."/>
            <person name="Uberbacher E."/>
            <person name="Unneberg P."/>
            <person name="Vahala J."/>
            <person name="Wall K."/>
            <person name="Wessler S."/>
            <person name="Yang G."/>
            <person name="Yin T."/>
            <person name="Douglas C."/>
            <person name="Marra M."/>
            <person name="Sandberg G."/>
            <person name="Van de Peer Y."/>
            <person name="Rokhsar D."/>
        </authorList>
    </citation>
    <scope>NUCLEOTIDE SEQUENCE [LARGE SCALE GENOMIC DNA]</scope>
    <source>
        <strain evidence="2">cv. Nisqually</strain>
    </source>
</reference>